<evidence type="ECO:0008006" key="4">
    <source>
        <dbReference type="Google" id="ProtNLM"/>
    </source>
</evidence>
<accession>A0A4U8W1J3</accession>
<keyword evidence="1" id="KW-0732">Signal</keyword>
<feature type="chain" id="PRO_5020301544" description="Secreted protein" evidence="1">
    <location>
        <begin position="27"/>
        <end position="128"/>
    </location>
</feature>
<dbReference type="Proteomes" id="UP000290439">
    <property type="component" value="Chromosome"/>
</dbReference>
<reference evidence="2 3" key="1">
    <citation type="submission" date="2019-02" db="EMBL/GenBank/DDBJ databases">
        <authorList>
            <consortium name="Pathogen Informatics"/>
        </authorList>
    </citation>
    <scope>NUCLEOTIDE SEQUENCE [LARGE SCALE GENOMIC DNA]</scope>
    <source>
        <strain evidence="2 3">3012STDY6756504</strain>
    </source>
</reference>
<gene>
    <name evidence="2" type="ORF">NCTC10797_02794</name>
</gene>
<organism evidence="2 3">
    <name type="scientific">Nocardia cyriacigeorgica</name>
    <dbReference type="NCBI Taxonomy" id="135487"/>
    <lineage>
        <taxon>Bacteria</taxon>
        <taxon>Bacillati</taxon>
        <taxon>Actinomycetota</taxon>
        <taxon>Actinomycetes</taxon>
        <taxon>Mycobacteriales</taxon>
        <taxon>Nocardiaceae</taxon>
        <taxon>Nocardia</taxon>
    </lineage>
</organism>
<proteinExistence type="predicted"/>
<sequence>MRAGTLVIAGAIASVTTLLGGGTAAAAPAPEMPHDGVYIVGVDIAPGLWEAPGTPDPAKACDWRRLWKVEGDNTDMRYVRANNYTRERPVRVLIEAHDVAFRTVNCGPWRQLPTPPNSGSAGALPTRG</sequence>
<dbReference type="EMBL" id="LR215973">
    <property type="protein sequence ID" value="VFA99015.1"/>
    <property type="molecule type" value="Genomic_DNA"/>
</dbReference>
<protein>
    <recommendedName>
        <fullName evidence="4">Secreted protein</fullName>
    </recommendedName>
</protein>
<feature type="signal peptide" evidence="1">
    <location>
        <begin position="1"/>
        <end position="26"/>
    </location>
</feature>
<name>A0A4U8W1J3_9NOCA</name>
<evidence type="ECO:0000256" key="1">
    <source>
        <dbReference type="SAM" id="SignalP"/>
    </source>
</evidence>
<dbReference type="AlphaFoldDB" id="A0A4U8W1J3"/>
<evidence type="ECO:0000313" key="2">
    <source>
        <dbReference type="EMBL" id="VFA99015.1"/>
    </source>
</evidence>
<evidence type="ECO:0000313" key="3">
    <source>
        <dbReference type="Proteomes" id="UP000290439"/>
    </source>
</evidence>
<dbReference type="RefSeq" id="WP_130917402.1">
    <property type="nucleotide sequence ID" value="NZ_JADLPI010000002.1"/>
</dbReference>